<reference evidence="2" key="1">
    <citation type="submission" date="2023-03" db="EMBL/GenBank/DDBJ databases">
        <title>Chromosome-level genomes of two armyworms, Mythimna separata and Mythimna loreyi, provide insights into the biosynthesis and reception of sex pheromones.</title>
        <authorList>
            <person name="Zhao H."/>
        </authorList>
    </citation>
    <scope>NUCLEOTIDE SEQUENCE</scope>
    <source>
        <strain evidence="2">BeijingLab</strain>
        <tissue evidence="2">Pupa</tissue>
    </source>
</reference>
<evidence type="ECO:0000259" key="1">
    <source>
        <dbReference type="Pfam" id="PF08659"/>
    </source>
</evidence>
<keyword evidence="3" id="KW-1185">Reference proteome</keyword>
<dbReference type="EMBL" id="JARGEI010000022">
    <property type="protein sequence ID" value="KAJ8711414.1"/>
    <property type="molecule type" value="Genomic_DNA"/>
</dbReference>
<evidence type="ECO:0000313" key="2">
    <source>
        <dbReference type="EMBL" id="KAJ8711414.1"/>
    </source>
</evidence>
<evidence type="ECO:0000313" key="3">
    <source>
        <dbReference type="Proteomes" id="UP001231518"/>
    </source>
</evidence>
<protein>
    <recommendedName>
        <fullName evidence="1">Ketoreductase (KR) domain-containing protein</fullName>
    </recommendedName>
</protein>
<dbReference type="InterPro" id="IPR013968">
    <property type="entry name" value="PKS_KR"/>
</dbReference>
<feature type="domain" description="Ketoreductase (KR)" evidence="1">
    <location>
        <begin position="70"/>
        <end position="145"/>
    </location>
</feature>
<name>A0AAD7YD32_MYTSE</name>
<dbReference type="Gene3D" id="3.90.180.10">
    <property type="entry name" value="Medium-chain alcohol dehydrogenases, catalytic domain"/>
    <property type="match status" value="1"/>
</dbReference>
<sequence>MLSEGICRGYVRPLSRVTYAPKDAVRAFRLLETSGHRGKVLLRMKDFVFNVYPRVICSPDESHLMFWDEGALGVQLTNKLVQRGAKKLYVHSISFNPYKQFKIVSWRKLGVGVITLQNNVDVNDSVSTIINNATALGTIEGICVAITNVFDGEHKEKLTKFINSLDAASRLLCPDLKYFAVVSTVSSVGQDTCIARANNGYKATSLDLSNMSKASSHDLAEAAERALLTTSSVLLAQPAHSAKPDMLKEFFRLAEINVPQNPSLDTTLQQLGMADAKVPIVSSFLNMNYNISLEADSIPKLTLEKLHELVEYASDIVPNNVSGLANFFSTVANEVLLASTDTVMVSTLYKDATLSSDEFDVSKRYLYIVPGMEGHHERFHVLCEHLKLPALVLQPGFDHPTDTVQETAQRFAQILTNKLGIQNNFYLLGYEAGVLVALELAAILEDYGLTGTVFCVGGSPDDITKILEEQLRNINTEEQLQDAVIRHMSRLLVGEDIASLDEVLRDANNWSEKVDACVGVLLGRLQHSTQYVRGIITAALASIKRLRGYVAPAHALRSQIVLLRAASTNVTSSVQELQRYSQRPVAIHQLHTPLSFISNDMECQALVNRYLDTEIKSEFDMLNLCDTYSYKYK</sequence>
<gene>
    <name evidence="2" type="ORF">PYW07_008656</name>
</gene>
<comment type="caution">
    <text evidence="2">The sequence shown here is derived from an EMBL/GenBank/DDBJ whole genome shotgun (WGS) entry which is preliminary data.</text>
</comment>
<dbReference type="Gene3D" id="3.40.50.720">
    <property type="entry name" value="NAD(P)-binding Rossmann-like Domain"/>
    <property type="match status" value="1"/>
</dbReference>
<dbReference type="Proteomes" id="UP001231518">
    <property type="component" value="Chromosome 21"/>
</dbReference>
<accession>A0AAD7YD32</accession>
<dbReference type="AlphaFoldDB" id="A0AAD7YD32"/>
<dbReference type="Gene3D" id="3.40.50.1820">
    <property type="entry name" value="alpha/beta hydrolase"/>
    <property type="match status" value="1"/>
</dbReference>
<dbReference type="SUPFAM" id="SSF53474">
    <property type="entry name" value="alpha/beta-Hydrolases"/>
    <property type="match status" value="1"/>
</dbReference>
<dbReference type="InterPro" id="IPR029058">
    <property type="entry name" value="AB_hydrolase_fold"/>
</dbReference>
<proteinExistence type="predicted"/>
<organism evidence="2 3">
    <name type="scientific">Mythimna separata</name>
    <name type="common">Oriental armyworm</name>
    <name type="synonym">Pseudaletia separata</name>
    <dbReference type="NCBI Taxonomy" id="271217"/>
    <lineage>
        <taxon>Eukaryota</taxon>
        <taxon>Metazoa</taxon>
        <taxon>Ecdysozoa</taxon>
        <taxon>Arthropoda</taxon>
        <taxon>Hexapoda</taxon>
        <taxon>Insecta</taxon>
        <taxon>Pterygota</taxon>
        <taxon>Neoptera</taxon>
        <taxon>Endopterygota</taxon>
        <taxon>Lepidoptera</taxon>
        <taxon>Glossata</taxon>
        <taxon>Ditrysia</taxon>
        <taxon>Noctuoidea</taxon>
        <taxon>Noctuidae</taxon>
        <taxon>Noctuinae</taxon>
        <taxon>Hadenini</taxon>
        <taxon>Mythimna</taxon>
    </lineage>
</organism>
<dbReference type="Pfam" id="PF08659">
    <property type="entry name" value="KR"/>
    <property type="match status" value="1"/>
</dbReference>